<evidence type="ECO:0000256" key="1">
    <source>
        <dbReference type="ARBA" id="ARBA00001947"/>
    </source>
</evidence>
<evidence type="ECO:0000256" key="7">
    <source>
        <dbReference type="ARBA" id="ARBA00022833"/>
    </source>
</evidence>
<dbReference type="AlphaFoldDB" id="A0A518EYB3"/>
<dbReference type="PANTHER" id="PTHR12589">
    <property type="entry name" value="PYRUVOYL TETRAHYDROBIOPTERIN SYNTHASE"/>
    <property type="match status" value="1"/>
</dbReference>
<name>A0A518EYB3_9BACT</name>
<dbReference type="EMBL" id="CP036434">
    <property type="protein sequence ID" value="QDV09080.1"/>
    <property type="molecule type" value="Genomic_DNA"/>
</dbReference>
<dbReference type="Proteomes" id="UP000320390">
    <property type="component" value="Chromosome"/>
</dbReference>
<dbReference type="PANTHER" id="PTHR12589:SF7">
    <property type="entry name" value="6-PYRUVOYL TETRAHYDROBIOPTERIN SYNTHASE"/>
    <property type="match status" value="1"/>
</dbReference>
<organism evidence="11 12">
    <name type="scientific">Saltatorellus ferox</name>
    <dbReference type="NCBI Taxonomy" id="2528018"/>
    <lineage>
        <taxon>Bacteria</taxon>
        <taxon>Pseudomonadati</taxon>
        <taxon>Planctomycetota</taxon>
        <taxon>Planctomycetia</taxon>
        <taxon>Planctomycetia incertae sedis</taxon>
        <taxon>Saltatorellus</taxon>
    </lineage>
</organism>
<evidence type="ECO:0000256" key="8">
    <source>
        <dbReference type="ARBA" id="ARBA00023239"/>
    </source>
</evidence>
<evidence type="ECO:0000256" key="10">
    <source>
        <dbReference type="ARBA" id="ARBA00048807"/>
    </source>
</evidence>
<dbReference type="UniPathway" id="UPA00391"/>
<dbReference type="RefSeq" id="WP_145206361.1">
    <property type="nucleotide sequence ID" value="NZ_CP036434.1"/>
</dbReference>
<comment type="cofactor">
    <cofactor evidence="1">
        <name>Zn(2+)</name>
        <dbReference type="ChEBI" id="CHEBI:29105"/>
    </cofactor>
</comment>
<evidence type="ECO:0000313" key="11">
    <source>
        <dbReference type="EMBL" id="QDV09080.1"/>
    </source>
</evidence>
<evidence type="ECO:0000256" key="5">
    <source>
        <dbReference type="ARBA" id="ARBA00018141"/>
    </source>
</evidence>
<dbReference type="GO" id="GO:0046872">
    <property type="term" value="F:metal ion binding"/>
    <property type="evidence" value="ECO:0007669"/>
    <property type="project" value="UniProtKB-KW"/>
</dbReference>
<keyword evidence="8" id="KW-0456">Lyase</keyword>
<dbReference type="Gene3D" id="3.30.479.10">
    <property type="entry name" value="6-pyruvoyl tetrahydropterin synthase/QueD"/>
    <property type="match status" value="1"/>
</dbReference>
<keyword evidence="12" id="KW-1185">Reference proteome</keyword>
<sequence length="137" mass="14999">MYSVTVRDRFMIAHSFSGDIFGPAQALHGATYVTDVTFFAAELDPDGLVVDIGAASEVLSSILEDFNFKNLDDLPEFDGKNTTTEFMAHVVFDRMLARMTAGDLGAAAKAVTKMKVTLQESDVAFASYEREFPPITM</sequence>
<evidence type="ECO:0000256" key="3">
    <source>
        <dbReference type="ARBA" id="ARBA00008900"/>
    </source>
</evidence>
<comment type="similarity">
    <text evidence="3">Belongs to the PTPS family. QueD subfamily.</text>
</comment>
<evidence type="ECO:0000256" key="4">
    <source>
        <dbReference type="ARBA" id="ARBA00012982"/>
    </source>
</evidence>
<dbReference type="GO" id="GO:0070497">
    <property type="term" value="F:6-carboxytetrahydropterin synthase activity"/>
    <property type="evidence" value="ECO:0007669"/>
    <property type="project" value="UniProtKB-EC"/>
</dbReference>
<keyword evidence="6" id="KW-0479">Metal-binding</keyword>
<evidence type="ECO:0000256" key="6">
    <source>
        <dbReference type="ARBA" id="ARBA00022723"/>
    </source>
</evidence>
<proteinExistence type="inferred from homology"/>
<gene>
    <name evidence="11" type="ORF">Poly30_46370</name>
</gene>
<evidence type="ECO:0000256" key="2">
    <source>
        <dbReference type="ARBA" id="ARBA00005061"/>
    </source>
</evidence>
<dbReference type="InterPro" id="IPR038418">
    <property type="entry name" value="6-PTP_synth/QueD_sf"/>
</dbReference>
<dbReference type="Pfam" id="PF01242">
    <property type="entry name" value="PTPS"/>
    <property type="match status" value="1"/>
</dbReference>
<dbReference type="EC" id="4.1.2.50" evidence="4"/>
<comment type="catalytic activity">
    <reaction evidence="10">
        <text>7,8-dihydroneopterin 3'-triphosphate + H2O = 6-carboxy-5,6,7,8-tetrahydropterin + triphosphate + acetaldehyde + 2 H(+)</text>
        <dbReference type="Rhea" id="RHEA:27966"/>
        <dbReference type="ChEBI" id="CHEBI:15343"/>
        <dbReference type="ChEBI" id="CHEBI:15377"/>
        <dbReference type="ChEBI" id="CHEBI:15378"/>
        <dbReference type="ChEBI" id="CHEBI:18036"/>
        <dbReference type="ChEBI" id="CHEBI:58462"/>
        <dbReference type="ChEBI" id="CHEBI:61032"/>
        <dbReference type="EC" id="4.1.2.50"/>
    </reaction>
</comment>
<dbReference type="OrthoDB" id="9787853at2"/>
<dbReference type="InterPro" id="IPR007115">
    <property type="entry name" value="6-PTP_synth/QueD"/>
</dbReference>
<accession>A0A518EYB3</accession>
<comment type="pathway">
    <text evidence="2">Purine metabolism; 7-cyano-7-deazaguanine biosynthesis.</text>
</comment>
<evidence type="ECO:0000313" key="12">
    <source>
        <dbReference type="Proteomes" id="UP000320390"/>
    </source>
</evidence>
<protein>
    <recommendedName>
        <fullName evidence="5">6-carboxy-5,6,7,8-tetrahydropterin synthase</fullName>
        <ecNumber evidence="4">4.1.2.50</ecNumber>
    </recommendedName>
    <alternativeName>
        <fullName evidence="9">Queuosine biosynthesis protein QueD</fullName>
    </alternativeName>
</protein>
<reference evidence="11 12" key="1">
    <citation type="submission" date="2019-02" db="EMBL/GenBank/DDBJ databases">
        <title>Deep-cultivation of Planctomycetes and their phenomic and genomic characterization uncovers novel biology.</title>
        <authorList>
            <person name="Wiegand S."/>
            <person name="Jogler M."/>
            <person name="Boedeker C."/>
            <person name="Pinto D."/>
            <person name="Vollmers J."/>
            <person name="Rivas-Marin E."/>
            <person name="Kohn T."/>
            <person name="Peeters S.H."/>
            <person name="Heuer A."/>
            <person name="Rast P."/>
            <person name="Oberbeckmann S."/>
            <person name="Bunk B."/>
            <person name="Jeske O."/>
            <person name="Meyerdierks A."/>
            <person name="Storesund J.E."/>
            <person name="Kallscheuer N."/>
            <person name="Luecker S."/>
            <person name="Lage O.M."/>
            <person name="Pohl T."/>
            <person name="Merkel B.J."/>
            <person name="Hornburger P."/>
            <person name="Mueller R.-W."/>
            <person name="Bruemmer F."/>
            <person name="Labrenz M."/>
            <person name="Spormann A.M."/>
            <person name="Op den Camp H."/>
            <person name="Overmann J."/>
            <person name="Amann R."/>
            <person name="Jetten M.S.M."/>
            <person name="Mascher T."/>
            <person name="Medema M.H."/>
            <person name="Devos D.P."/>
            <person name="Kaster A.-K."/>
            <person name="Ovreas L."/>
            <person name="Rohde M."/>
            <person name="Galperin M.Y."/>
            <person name="Jogler C."/>
        </authorList>
    </citation>
    <scope>NUCLEOTIDE SEQUENCE [LARGE SCALE GENOMIC DNA]</scope>
    <source>
        <strain evidence="11 12">Poly30</strain>
    </source>
</reference>
<evidence type="ECO:0000256" key="9">
    <source>
        <dbReference type="ARBA" id="ARBA00031449"/>
    </source>
</evidence>
<keyword evidence="7" id="KW-0862">Zinc</keyword>
<dbReference type="SUPFAM" id="SSF55620">
    <property type="entry name" value="Tetrahydrobiopterin biosynthesis enzymes-like"/>
    <property type="match status" value="1"/>
</dbReference>